<dbReference type="Gene3D" id="3.40.1080.10">
    <property type="entry name" value="Glutaconate Coenzyme A-transferase"/>
    <property type="match status" value="1"/>
</dbReference>
<dbReference type="Pfam" id="PF02550">
    <property type="entry name" value="AcetylCoA_hydro"/>
    <property type="match status" value="1"/>
</dbReference>
<name>A0AA95N7P9_9BURK</name>
<dbReference type="KEGG" id="pais:PFX98_13300"/>
<dbReference type="Gene3D" id="3.40.630.30">
    <property type="match status" value="1"/>
</dbReference>
<dbReference type="Gene3D" id="3.40.1080.20">
    <property type="entry name" value="Acetyl-CoA hydrolase/transferase C-terminal domain"/>
    <property type="match status" value="1"/>
</dbReference>
<dbReference type="EC" id="2.3.1.-" evidence="4"/>
<keyword evidence="2 4" id="KW-0808">Transferase</keyword>
<dbReference type="Gene3D" id="3.30.750.70">
    <property type="entry name" value="4-hydroxybutyrate coenzyme like domains"/>
    <property type="match status" value="1"/>
</dbReference>
<keyword evidence="4" id="KW-0012">Acyltransferase</keyword>
<comment type="similarity">
    <text evidence="1">Belongs to the acetyl-CoA hydrolase/transferase family.</text>
</comment>
<dbReference type="Pfam" id="PF00583">
    <property type="entry name" value="Acetyltransf_1"/>
    <property type="match status" value="1"/>
</dbReference>
<dbReference type="GO" id="GO:0006083">
    <property type="term" value="P:acetate metabolic process"/>
    <property type="evidence" value="ECO:0007669"/>
    <property type="project" value="InterPro"/>
</dbReference>
<dbReference type="SUPFAM" id="SSF55729">
    <property type="entry name" value="Acyl-CoA N-acyltransferases (Nat)"/>
    <property type="match status" value="1"/>
</dbReference>
<organism evidence="4 5">
    <name type="scientific">Paucibacter sediminis</name>
    <dbReference type="NCBI Taxonomy" id="3019553"/>
    <lineage>
        <taxon>Bacteria</taxon>
        <taxon>Pseudomonadati</taxon>
        <taxon>Pseudomonadota</taxon>
        <taxon>Betaproteobacteria</taxon>
        <taxon>Burkholderiales</taxon>
        <taxon>Sphaerotilaceae</taxon>
        <taxon>Roseateles</taxon>
    </lineage>
</organism>
<dbReference type="AlphaFoldDB" id="A0AA95N7P9"/>
<dbReference type="Pfam" id="PF13336">
    <property type="entry name" value="AcetylCoA_hyd_C"/>
    <property type="match status" value="1"/>
</dbReference>
<dbReference type="PANTHER" id="PTHR21432">
    <property type="entry name" value="ACETYL-COA HYDROLASE-RELATED"/>
    <property type="match status" value="1"/>
</dbReference>
<gene>
    <name evidence="4" type="ORF">PFX98_13300</name>
</gene>
<dbReference type="GO" id="GO:0008775">
    <property type="term" value="F:acetate CoA-transferase activity"/>
    <property type="evidence" value="ECO:0007669"/>
    <property type="project" value="InterPro"/>
</dbReference>
<dbReference type="PROSITE" id="PS51186">
    <property type="entry name" value="GNAT"/>
    <property type="match status" value="1"/>
</dbReference>
<evidence type="ECO:0000259" key="3">
    <source>
        <dbReference type="PROSITE" id="PS51186"/>
    </source>
</evidence>
<dbReference type="SUPFAM" id="SSF100950">
    <property type="entry name" value="NagB/RpiA/CoA transferase-like"/>
    <property type="match status" value="2"/>
</dbReference>
<dbReference type="InterPro" id="IPR000182">
    <property type="entry name" value="GNAT_dom"/>
</dbReference>
<evidence type="ECO:0000256" key="1">
    <source>
        <dbReference type="ARBA" id="ARBA00009632"/>
    </source>
</evidence>
<dbReference type="GO" id="GO:0016747">
    <property type="term" value="F:acyltransferase activity, transferring groups other than amino-acyl groups"/>
    <property type="evidence" value="ECO:0007669"/>
    <property type="project" value="InterPro"/>
</dbReference>
<dbReference type="InterPro" id="IPR037171">
    <property type="entry name" value="NagB/RpiA_transferase-like"/>
</dbReference>
<dbReference type="InterPro" id="IPR026888">
    <property type="entry name" value="AcetylCoA_hyd_C"/>
</dbReference>
<dbReference type="InterPro" id="IPR016181">
    <property type="entry name" value="Acyl_CoA_acyltransferase"/>
</dbReference>
<evidence type="ECO:0000313" key="5">
    <source>
        <dbReference type="Proteomes" id="UP001177769"/>
    </source>
</evidence>
<keyword evidence="5" id="KW-1185">Reference proteome</keyword>
<dbReference type="InterPro" id="IPR003702">
    <property type="entry name" value="ActCoA_hydro_N"/>
</dbReference>
<dbReference type="InterPro" id="IPR038460">
    <property type="entry name" value="AcetylCoA_hyd_C_sf"/>
</dbReference>
<reference evidence="4" key="1">
    <citation type="submission" date="2023-01" db="EMBL/GenBank/DDBJ databases">
        <title>Whole genome sequence of Paucibacter sp. S2-9 isolated from pond sediment.</title>
        <authorList>
            <person name="Jung J.Y."/>
        </authorList>
    </citation>
    <scope>NUCLEOTIDE SEQUENCE</scope>
    <source>
        <strain evidence="4">S2-9</strain>
    </source>
</reference>
<dbReference type="CDD" id="cd04301">
    <property type="entry name" value="NAT_SF"/>
    <property type="match status" value="1"/>
</dbReference>
<proteinExistence type="inferred from homology"/>
<dbReference type="PANTHER" id="PTHR21432:SF20">
    <property type="entry name" value="ACETYL-COA HYDROLASE"/>
    <property type="match status" value="1"/>
</dbReference>
<dbReference type="InterPro" id="IPR046433">
    <property type="entry name" value="ActCoA_hydro"/>
</dbReference>
<accession>A0AA95N7P9</accession>
<dbReference type="RefSeq" id="WP_285230982.1">
    <property type="nucleotide sequence ID" value="NZ_CP116346.1"/>
</dbReference>
<protein>
    <submittedName>
        <fullName evidence="4">GNAT family N-acetyltransferase</fullName>
        <ecNumber evidence="4">2.3.1.-</ecNumber>
    </submittedName>
</protein>
<evidence type="ECO:0000313" key="4">
    <source>
        <dbReference type="EMBL" id="WIT09912.1"/>
    </source>
</evidence>
<dbReference type="Proteomes" id="UP001177769">
    <property type="component" value="Chromosome"/>
</dbReference>
<evidence type="ECO:0000256" key="2">
    <source>
        <dbReference type="ARBA" id="ARBA00022679"/>
    </source>
</evidence>
<feature type="domain" description="N-acetyltransferase" evidence="3">
    <location>
        <begin position="510"/>
        <end position="664"/>
    </location>
</feature>
<sequence>MNMTPNDARPDARHDPAPATAAGLLARLAHAWQSRFLASEPSEQPGAGLDPRLLACAEKICSASDALRLIRPGSHVFVGTACATPRSLVAALEALAPAPQDVELLHFLTDRAVQHDAAGAPLTKYRHRCFFVGQDMRAAVRHGLADYVPISLARVPQLIAIGRIPVDVALIQVSMPDEFGYVSLGVSVDVSKAAVAKAGLVIAEVNPHMPRTMGDSTLHVGEIDHLVPVDTPLIEYLHQAPQGEISEQIARYIGSVIDDGSTLQIGLGRFSNEALKYLVDRQDLGIHSDVITDAIIPLLERGILTGRRKSQQRGKIVTSFAMGSRRLYELIDGNPLFSFQPIEAVCDAWTIAAQHKMVSVTQAFAVDLTGQVCVDQFHGDFYGGLAAQAEFLQGASRSPGGKAIICLAATEDDGLSSRIRASLQAGEGVAIARSDVHYVITEYGIAHLFGKSIRERAVALIQIAHPAARPGLLEAAQALGYVPADQGLRNLHAYAVQDERQLRLKDGRPLLLRPAQASDGDAIRALFHQLPERDIYTRFFRKLRGLSNRDVQRLCNLNDENEVALVATSGPREQPELVAHAMYMVDPSTNLAETAFMVHPDWQGQGLGGRLQQRLAEHAAARGVRGFVAEILATNEHMIRLARSSGKDVKVEHEGSSVRVTSLL</sequence>
<dbReference type="EMBL" id="CP116346">
    <property type="protein sequence ID" value="WIT09912.1"/>
    <property type="molecule type" value="Genomic_DNA"/>
</dbReference>